<gene>
    <name evidence="2" type="ordered locus">Isova_2412</name>
</gene>
<sequence>MTVAAPRFSIVTPVFDPPARALEEMIDSVRSQTFGDWELILVDDRSTQAHVLPILRGAAEADARIRVIERADNGHIVRASNDGIEAARGEFVVLVDHDDLLVDVALERMAAAIDAEPEADYLYSDEDKVDDDGNLYDRFRKPDWSPERLRGQMYTSHLSVLRTSLVREVGGFHEGFDGSQDHDLVLRVTERARRVVHVPEVLYHWRVVPGSAAGDPEAKPYAWTAGKNAVQAHLERCGIDATADYGPVPGTYTVERHARPDGLVSVIIPTRGGEGIVWGERRVFVVEAVRSLLRHAGDVDLEVVVVYDGVTPPAVLDELRAVAGEKLLLVRYDKPFNYSEKCNIGALRSHGRWLVMLNDDVEVVTPRFVQRLVAPLLEEGVGMTGARLLFPDGTLQHAGVVYRRGDPGHAYYGDFDDELGVANALVLDRECSALTGACMAMSRKVFDQVGGFSELLPVNFNDTDLSLKVAACGLRLVWLHAAKAFHFESKTRVAVVHAWEHELLKSRWPSRPRDPYMPAERAV</sequence>
<name>F6FS28_ISOV2</name>
<keyword evidence="2" id="KW-0808">Transferase</keyword>
<dbReference type="AlphaFoldDB" id="F6FS28"/>
<dbReference type="STRING" id="743718.Isova_2412"/>
<reference evidence="2 3" key="1">
    <citation type="submission" date="2011-05" db="EMBL/GenBank/DDBJ databases">
        <title>Complete sequence of Isoptericola variabilis 225.</title>
        <authorList>
            <consortium name="US DOE Joint Genome Institute"/>
            <person name="Lucas S."/>
            <person name="Han J."/>
            <person name="Lapidus A."/>
            <person name="Cheng J.-F."/>
            <person name="Goodwin L."/>
            <person name="Pitluck S."/>
            <person name="Peters L."/>
            <person name="Mikhailova N."/>
            <person name="Zeytun A."/>
            <person name="Han C."/>
            <person name="Tapia R."/>
            <person name="Land M."/>
            <person name="Hauser L."/>
            <person name="Kyrpides N."/>
            <person name="Ivanova N."/>
            <person name="Pagani I."/>
            <person name="Siebers A."/>
            <person name="Allgaier M."/>
            <person name="Thelen M."/>
            <person name="Hugenholtz P."/>
            <person name="Gladden J."/>
            <person name="Woyke T."/>
        </authorList>
    </citation>
    <scope>NUCLEOTIDE SEQUENCE [LARGE SCALE GENOMIC DNA]</scope>
    <source>
        <strain evidence="3">225</strain>
    </source>
</reference>
<protein>
    <submittedName>
        <fullName evidence="2">Glycosyl transferase family 2</fullName>
    </submittedName>
</protein>
<proteinExistence type="predicted"/>
<dbReference type="InterPro" id="IPR001173">
    <property type="entry name" value="Glyco_trans_2-like"/>
</dbReference>
<dbReference type="CDD" id="cd04184">
    <property type="entry name" value="GT2_RfbC_Mx_like"/>
    <property type="match status" value="1"/>
</dbReference>
<dbReference type="Pfam" id="PF00535">
    <property type="entry name" value="Glycos_transf_2"/>
    <property type="match status" value="2"/>
</dbReference>
<dbReference type="eggNOG" id="COG1215">
    <property type="taxonomic scope" value="Bacteria"/>
</dbReference>
<dbReference type="KEGG" id="iva:Isova_2412"/>
<accession>F6FS28</accession>
<dbReference type="Gene3D" id="3.90.550.10">
    <property type="entry name" value="Spore Coat Polysaccharide Biosynthesis Protein SpsA, Chain A"/>
    <property type="match status" value="2"/>
</dbReference>
<feature type="domain" description="Glycosyltransferase 2-like" evidence="1">
    <location>
        <begin position="9"/>
        <end position="124"/>
    </location>
</feature>
<evidence type="ECO:0000259" key="1">
    <source>
        <dbReference type="Pfam" id="PF00535"/>
    </source>
</evidence>
<dbReference type="HOGENOM" id="CLU_005003_2_2_11"/>
<evidence type="ECO:0000313" key="3">
    <source>
        <dbReference type="Proteomes" id="UP000009236"/>
    </source>
</evidence>
<dbReference type="eggNOG" id="COG1216">
    <property type="taxonomic scope" value="Bacteria"/>
</dbReference>
<dbReference type="EMBL" id="CP002810">
    <property type="protein sequence ID" value="AEG45125.1"/>
    <property type="molecule type" value="Genomic_DNA"/>
</dbReference>
<dbReference type="PANTHER" id="PTHR43179:SF7">
    <property type="entry name" value="RHAMNOSYLTRANSFERASE WBBL"/>
    <property type="match status" value="1"/>
</dbReference>
<evidence type="ECO:0000313" key="2">
    <source>
        <dbReference type="EMBL" id="AEG45125.1"/>
    </source>
</evidence>
<dbReference type="InterPro" id="IPR029044">
    <property type="entry name" value="Nucleotide-diphossugar_trans"/>
</dbReference>
<dbReference type="GO" id="GO:0016740">
    <property type="term" value="F:transferase activity"/>
    <property type="evidence" value="ECO:0007669"/>
    <property type="project" value="UniProtKB-KW"/>
</dbReference>
<dbReference type="SUPFAM" id="SSF53448">
    <property type="entry name" value="Nucleotide-diphospho-sugar transferases"/>
    <property type="match status" value="2"/>
</dbReference>
<organism evidence="3">
    <name type="scientific">Isoptericola variabilis (strain 225)</name>
    <dbReference type="NCBI Taxonomy" id="743718"/>
    <lineage>
        <taxon>Bacteria</taxon>
        <taxon>Bacillati</taxon>
        <taxon>Actinomycetota</taxon>
        <taxon>Actinomycetes</taxon>
        <taxon>Micrococcales</taxon>
        <taxon>Promicromonosporaceae</taxon>
        <taxon>Isoptericola</taxon>
    </lineage>
</organism>
<dbReference type="PANTHER" id="PTHR43179">
    <property type="entry name" value="RHAMNOSYLTRANSFERASE WBBL"/>
    <property type="match status" value="1"/>
</dbReference>
<dbReference type="RefSeq" id="WP_013839516.1">
    <property type="nucleotide sequence ID" value="NC_015588.1"/>
</dbReference>
<keyword evidence="3" id="KW-1185">Reference proteome</keyword>
<feature type="domain" description="Glycosyltransferase 2-like" evidence="1">
    <location>
        <begin position="266"/>
        <end position="449"/>
    </location>
</feature>
<dbReference type="Proteomes" id="UP000009236">
    <property type="component" value="Chromosome"/>
</dbReference>